<accession>A0A6J7RXH4</accession>
<protein>
    <submittedName>
        <fullName evidence="1">Unannotated protein</fullName>
    </submittedName>
</protein>
<evidence type="ECO:0000313" key="1">
    <source>
        <dbReference type="EMBL" id="CAB5033573.1"/>
    </source>
</evidence>
<name>A0A6J7RXH4_9ZZZZ</name>
<dbReference type="EMBL" id="CAFBPX010000085">
    <property type="protein sequence ID" value="CAB5033573.1"/>
    <property type="molecule type" value="Genomic_DNA"/>
</dbReference>
<gene>
    <name evidence="1" type="ORF">UFOPK4175_00595</name>
</gene>
<proteinExistence type="predicted"/>
<organism evidence="1">
    <name type="scientific">freshwater metagenome</name>
    <dbReference type="NCBI Taxonomy" id="449393"/>
    <lineage>
        <taxon>unclassified sequences</taxon>
        <taxon>metagenomes</taxon>
        <taxon>ecological metagenomes</taxon>
    </lineage>
</organism>
<sequence length="176" mass="18633">MDAAFSAEEPVSVLAGGLEGCRLDSGLLPRAGFEQFDLKAAALGPAHHHPQDHLSPILSVRTAGAGVDCYERVAGVIVASEETLLLKCREPALDVAELAFELASQGWILIDELQHRRQVVAVARQLLPSLEAARNSRVLGADSGRLILIVPEAGCPHLRFQIGDPASQFGGVEEAG</sequence>
<dbReference type="AlphaFoldDB" id="A0A6J7RXH4"/>
<reference evidence="1" key="1">
    <citation type="submission" date="2020-05" db="EMBL/GenBank/DDBJ databases">
        <authorList>
            <person name="Chiriac C."/>
            <person name="Salcher M."/>
            <person name="Ghai R."/>
            <person name="Kavagutti S V."/>
        </authorList>
    </citation>
    <scope>NUCLEOTIDE SEQUENCE</scope>
</reference>